<feature type="region of interest" description="Disordered" evidence="1">
    <location>
        <begin position="34"/>
        <end position="146"/>
    </location>
</feature>
<accession>A0AAN7K8J7</accession>
<dbReference type="Proteomes" id="UP001345219">
    <property type="component" value="Chromosome 5"/>
</dbReference>
<evidence type="ECO:0000313" key="3">
    <source>
        <dbReference type="Proteomes" id="UP001345219"/>
    </source>
</evidence>
<keyword evidence="3" id="KW-1185">Reference proteome</keyword>
<feature type="compositionally biased region" description="Low complexity" evidence="1">
    <location>
        <begin position="93"/>
        <end position="109"/>
    </location>
</feature>
<evidence type="ECO:0000313" key="2">
    <source>
        <dbReference type="EMBL" id="KAK4760454.1"/>
    </source>
</evidence>
<gene>
    <name evidence="2" type="ORF">SAY87_005347</name>
</gene>
<evidence type="ECO:0000256" key="1">
    <source>
        <dbReference type="SAM" id="MobiDB-lite"/>
    </source>
</evidence>
<reference evidence="2 3" key="1">
    <citation type="journal article" date="2023" name="Hortic Res">
        <title>Pangenome of water caltrop reveals structural variations and asymmetric subgenome divergence after allopolyploidization.</title>
        <authorList>
            <person name="Zhang X."/>
            <person name="Chen Y."/>
            <person name="Wang L."/>
            <person name="Yuan Y."/>
            <person name="Fang M."/>
            <person name="Shi L."/>
            <person name="Lu R."/>
            <person name="Comes H.P."/>
            <person name="Ma Y."/>
            <person name="Chen Y."/>
            <person name="Huang G."/>
            <person name="Zhou Y."/>
            <person name="Zheng Z."/>
            <person name="Qiu Y."/>
        </authorList>
    </citation>
    <scope>NUCLEOTIDE SEQUENCE [LARGE SCALE GENOMIC DNA]</scope>
    <source>
        <tissue evidence="2">Roots</tissue>
    </source>
</reference>
<proteinExistence type="predicted"/>
<protein>
    <submittedName>
        <fullName evidence="2">Uncharacterized protein</fullName>
    </submittedName>
</protein>
<feature type="compositionally biased region" description="Polar residues" evidence="1">
    <location>
        <begin position="128"/>
        <end position="146"/>
    </location>
</feature>
<comment type="caution">
    <text evidence="2">The sequence shown here is derived from an EMBL/GenBank/DDBJ whole genome shotgun (WGS) entry which is preliminary data.</text>
</comment>
<organism evidence="2 3">
    <name type="scientific">Trapa incisa</name>
    <dbReference type="NCBI Taxonomy" id="236973"/>
    <lineage>
        <taxon>Eukaryota</taxon>
        <taxon>Viridiplantae</taxon>
        <taxon>Streptophyta</taxon>
        <taxon>Embryophyta</taxon>
        <taxon>Tracheophyta</taxon>
        <taxon>Spermatophyta</taxon>
        <taxon>Magnoliopsida</taxon>
        <taxon>eudicotyledons</taxon>
        <taxon>Gunneridae</taxon>
        <taxon>Pentapetalae</taxon>
        <taxon>rosids</taxon>
        <taxon>malvids</taxon>
        <taxon>Myrtales</taxon>
        <taxon>Lythraceae</taxon>
        <taxon>Trapa</taxon>
    </lineage>
</organism>
<sequence length="146" mass="16135">MATVLQKVHDTFTDMNEEDKRKFASTLGNQQGVCLVKDETNGDPRDGNDLHIRGEGSLNENDMKDAATDSESSLPPNQMPRGDMIMKNKFESVSELARSSSQSAQSEPQSTDHAQGMLIKDGKEYHTIPQQLESECSTSQAENTKE</sequence>
<name>A0AAN7K8J7_9MYRT</name>
<feature type="compositionally biased region" description="Basic and acidic residues" evidence="1">
    <location>
        <begin position="36"/>
        <end position="54"/>
    </location>
</feature>
<dbReference type="EMBL" id="JAXIOK010000010">
    <property type="protein sequence ID" value="KAK4760454.1"/>
    <property type="molecule type" value="Genomic_DNA"/>
</dbReference>
<dbReference type="AlphaFoldDB" id="A0AAN7K8J7"/>